<keyword evidence="9" id="KW-1015">Disulfide bond</keyword>
<dbReference type="PANTHER" id="PTHR21622">
    <property type="entry name" value="COILED-COIL-HELIX-COILED-COIL-HELIX DOMAIN CONTAINING 4"/>
    <property type="match status" value="1"/>
</dbReference>
<evidence type="ECO:0000313" key="13">
    <source>
        <dbReference type="EMBL" id="KAF9070637.1"/>
    </source>
</evidence>
<keyword evidence="10" id="KW-0676">Redox-active center</keyword>
<comment type="caution">
    <text evidence="13">The sequence shown here is derived from an EMBL/GenBank/DDBJ whole genome shotgun (WGS) entry which is preliminary data.</text>
</comment>
<gene>
    <name evidence="13" type="ORF">BDP27DRAFT_1263569</name>
</gene>
<dbReference type="AlphaFoldDB" id="A0A9P5U967"/>
<feature type="compositionally biased region" description="Basic and acidic residues" evidence="12">
    <location>
        <begin position="95"/>
        <end position="105"/>
    </location>
</feature>
<evidence type="ECO:0000256" key="6">
    <source>
        <dbReference type="ARBA" id="ARBA00023002"/>
    </source>
</evidence>
<dbReference type="PROSITE" id="PS51808">
    <property type="entry name" value="CHCH"/>
    <property type="match status" value="1"/>
</dbReference>
<evidence type="ECO:0000256" key="7">
    <source>
        <dbReference type="ARBA" id="ARBA00023010"/>
    </source>
</evidence>
<dbReference type="EMBL" id="JADNRY010000039">
    <property type="protein sequence ID" value="KAF9070637.1"/>
    <property type="molecule type" value="Genomic_DNA"/>
</dbReference>
<keyword evidence="8" id="KW-0496">Mitochondrion</keyword>
<sequence>MFSQLRKAPLRRCLHTQTPRAVPKTLSYRLGFTLAASTVVSYTAWRWTRDQRIALDSATSTDSHNTPVLDSPSSETHHTFSTPKTTSEGSTDTDAPPKPDAEKPQSGEAEEGSDSASQGAYNPETGEINWDCPCLGGMAHGPCGPEFREAFSCFIYSEEEPKGINCVEKFQGMQTCFRAHPEVYADEIVDDEDEGQAPEAAADSEKTGDTASSTQAETASPAASTPAQPTSQPPAEKSYSSPSTAGSENTAEKSSS</sequence>
<feature type="compositionally biased region" description="Polar residues" evidence="12">
    <location>
        <begin position="238"/>
        <end position="256"/>
    </location>
</feature>
<evidence type="ECO:0000256" key="1">
    <source>
        <dbReference type="ARBA" id="ARBA00001973"/>
    </source>
</evidence>
<dbReference type="OrthoDB" id="7481291at2759"/>
<dbReference type="GO" id="GO:0045041">
    <property type="term" value="P:protein import into mitochondrial intermembrane space"/>
    <property type="evidence" value="ECO:0007669"/>
    <property type="project" value="InterPro"/>
</dbReference>
<evidence type="ECO:0000256" key="8">
    <source>
        <dbReference type="ARBA" id="ARBA00023128"/>
    </source>
</evidence>
<accession>A0A9P5U967</accession>
<dbReference type="Proteomes" id="UP000772434">
    <property type="component" value="Unassembled WGS sequence"/>
</dbReference>
<dbReference type="GO" id="GO:0005743">
    <property type="term" value="C:mitochondrial inner membrane"/>
    <property type="evidence" value="ECO:0007669"/>
    <property type="project" value="UniProtKB-SubCell"/>
</dbReference>
<organism evidence="13 14">
    <name type="scientific">Rhodocollybia butyracea</name>
    <dbReference type="NCBI Taxonomy" id="206335"/>
    <lineage>
        <taxon>Eukaryota</taxon>
        <taxon>Fungi</taxon>
        <taxon>Dikarya</taxon>
        <taxon>Basidiomycota</taxon>
        <taxon>Agaricomycotina</taxon>
        <taxon>Agaricomycetes</taxon>
        <taxon>Agaricomycetidae</taxon>
        <taxon>Agaricales</taxon>
        <taxon>Marasmiineae</taxon>
        <taxon>Omphalotaceae</taxon>
        <taxon>Rhodocollybia</taxon>
    </lineage>
</organism>
<keyword evidence="14" id="KW-1185">Reference proteome</keyword>
<feature type="compositionally biased region" description="Low complexity" evidence="12">
    <location>
        <begin position="210"/>
        <end position="236"/>
    </location>
</feature>
<evidence type="ECO:0000256" key="10">
    <source>
        <dbReference type="ARBA" id="ARBA00023284"/>
    </source>
</evidence>
<dbReference type="GO" id="GO:0015035">
    <property type="term" value="F:protein-disulfide reductase activity"/>
    <property type="evidence" value="ECO:0007669"/>
    <property type="project" value="InterPro"/>
</dbReference>
<dbReference type="Gene3D" id="1.10.287.2900">
    <property type="match status" value="1"/>
</dbReference>
<dbReference type="GO" id="GO:0005758">
    <property type="term" value="C:mitochondrial intermembrane space"/>
    <property type="evidence" value="ECO:0007669"/>
    <property type="project" value="TreeGrafter"/>
</dbReference>
<keyword evidence="6" id="KW-0560">Oxidoreductase</keyword>
<dbReference type="PANTHER" id="PTHR21622:SF0">
    <property type="entry name" value="COILED-COIL-HELIX-COILED-COIL-HELIX DOMAIN CONTAINING 4"/>
    <property type="match status" value="1"/>
</dbReference>
<reference evidence="13" key="1">
    <citation type="submission" date="2020-11" db="EMBL/GenBank/DDBJ databases">
        <authorList>
            <consortium name="DOE Joint Genome Institute"/>
            <person name="Ahrendt S."/>
            <person name="Riley R."/>
            <person name="Andreopoulos W."/>
            <person name="Labutti K."/>
            <person name="Pangilinan J."/>
            <person name="Ruiz-Duenas F.J."/>
            <person name="Barrasa J.M."/>
            <person name="Sanchez-Garcia M."/>
            <person name="Camarero S."/>
            <person name="Miyauchi S."/>
            <person name="Serrano A."/>
            <person name="Linde D."/>
            <person name="Babiker R."/>
            <person name="Drula E."/>
            <person name="Ayuso-Fernandez I."/>
            <person name="Pacheco R."/>
            <person name="Padilla G."/>
            <person name="Ferreira P."/>
            <person name="Barriuso J."/>
            <person name="Kellner H."/>
            <person name="Castanera R."/>
            <person name="Alfaro M."/>
            <person name="Ramirez L."/>
            <person name="Pisabarro A.G."/>
            <person name="Kuo A."/>
            <person name="Tritt A."/>
            <person name="Lipzen A."/>
            <person name="He G."/>
            <person name="Yan M."/>
            <person name="Ng V."/>
            <person name="Cullen D."/>
            <person name="Martin F."/>
            <person name="Rosso M.-N."/>
            <person name="Henrissat B."/>
            <person name="Hibbett D."/>
            <person name="Martinez A.T."/>
            <person name="Grigoriev I.V."/>
        </authorList>
    </citation>
    <scope>NUCLEOTIDE SEQUENCE</scope>
    <source>
        <strain evidence="13">AH 40177</strain>
    </source>
</reference>
<proteinExistence type="predicted"/>
<keyword evidence="4" id="KW-0813">Transport</keyword>
<evidence type="ECO:0000313" key="14">
    <source>
        <dbReference type="Proteomes" id="UP000772434"/>
    </source>
</evidence>
<keyword evidence="7" id="KW-0811">Translocation</keyword>
<comment type="subcellular location">
    <subcellularLocation>
        <location evidence="2">Mitochondrion inner membrane</location>
        <topology evidence="2">Single-pass type II membrane protein</topology>
        <orientation evidence="2">Intermembrane side</orientation>
    </subcellularLocation>
</comment>
<evidence type="ECO:0000256" key="5">
    <source>
        <dbReference type="ARBA" id="ARBA00022927"/>
    </source>
</evidence>
<comment type="cofactor">
    <cofactor evidence="1">
        <name>Cu(2+)</name>
        <dbReference type="ChEBI" id="CHEBI:29036"/>
    </cofactor>
</comment>
<evidence type="ECO:0000256" key="3">
    <source>
        <dbReference type="ARBA" id="ARBA00013714"/>
    </source>
</evidence>
<keyword evidence="5" id="KW-0653">Protein transport</keyword>
<protein>
    <recommendedName>
        <fullName evidence="3">Mitochondrial intermembrane space import and assembly protein 40</fullName>
    </recommendedName>
    <alternativeName>
        <fullName evidence="11">Mitochondrial import inner membrane translocase TIM40</fullName>
    </alternativeName>
</protein>
<feature type="compositionally biased region" description="Polar residues" evidence="12">
    <location>
        <begin position="58"/>
        <end position="93"/>
    </location>
</feature>
<evidence type="ECO:0000256" key="4">
    <source>
        <dbReference type="ARBA" id="ARBA00022448"/>
    </source>
</evidence>
<evidence type="ECO:0000256" key="2">
    <source>
        <dbReference type="ARBA" id="ARBA00004164"/>
    </source>
</evidence>
<feature type="region of interest" description="Disordered" evidence="12">
    <location>
        <begin position="58"/>
        <end position="124"/>
    </location>
</feature>
<name>A0A9P5U967_9AGAR</name>
<feature type="region of interest" description="Disordered" evidence="12">
    <location>
        <begin position="191"/>
        <end position="256"/>
    </location>
</feature>
<dbReference type="InterPro" id="IPR039289">
    <property type="entry name" value="CHCHD4"/>
</dbReference>
<evidence type="ECO:0000256" key="12">
    <source>
        <dbReference type="SAM" id="MobiDB-lite"/>
    </source>
</evidence>
<evidence type="ECO:0000256" key="9">
    <source>
        <dbReference type="ARBA" id="ARBA00023157"/>
    </source>
</evidence>
<evidence type="ECO:0000256" key="11">
    <source>
        <dbReference type="ARBA" id="ARBA00033150"/>
    </source>
</evidence>